<dbReference type="InterPro" id="IPR039373">
    <property type="entry name" value="Peptidase_M28B"/>
</dbReference>
<dbReference type="Proteomes" id="UP000008144">
    <property type="component" value="Chromosome 11"/>
</dbReference>
<dbReference type="Gene3D" id="3.40.630.10">
    <property type="entry name" value="Zn peptidases"/>
    <property type="match status" value="1"/>
</dbReference>
<dbReference type="GeneTree" id="ENSGT01030000234598"/>
<keyword evidence="9" id="KW-1185">Reference proteome</keyword>
<dbReference type="InterPro" id="IPR036757">
    <property type="entry name" value="TFR-like_dimer_dom_sf"/>
</dbReference>
<evidence type="ECO:0000313" key="9">
    <source>
        <dbReference type="Proteomes" id="UP000008144"/>
    </source>
</evidence>
<feature type="transmembrane region" description="Helical" evidence="4">
    <location>
        <begin position="7"/>
        <end position="27"/>
    </location>
</feature>
<keyword evidence="4" id="KW-0472">Membrane</keyword>
<proteinExistence type="inferred from homology"/>
<reference evidence="8" key="3">
    <citation type="submission" date="2025-08" db="UniProtKB">
        <authorList>
            <consortium name="Ensembl"/>
        </authorList>
    </citation>
    <scope>IDENTIFICATION</scope>
</reference>
<dbReference type="HOGENOM" id="CLU_005688_3_2_1"/>
<dbReference type="SUPFAM" id="SSF47672">
    <property type="entry name" value="Transferrin receptor-like dimerisation domain"/>
    <property type="match status" value="1"/>
</dbReference>
<organism evidence="8 9">
    <name type="scientific">Ciona intestinalis</name>
    <name type="common">Transparent sea squirt</name>
    <name type="synonym">Ascidia intestinalis</name>
    <dbReference type="NCBI Taxonomy" id="7719"/>
    <lineage>
        <taxon>Eukaryota</taxon>
        <taxon>Metazoa</taxon>
        <taxon>Chordata</taxon>
        <taxon>Tunicata</taxon>
        <taxon>Ascidiacea</taxon>
        <taxon>Phlebobranchia</taxon>
        <taxon>Cionidae</taxon>
        <taxon>Ciona</taxon>
    </lineage>
</organism>
<feature type="domain" description="Peptidase M28" evidence="7">
    <location>
        <begin position="404"/>
        <end position="558"/>
    </location>
</feature>
<dbReference type="InParanoid" id="H2XYN4"/>
<dbReference type="Pfam" id="PF02225">
    <property type="entry name" value="PA"/>
    <property type="match status" value="2"/>
</dbReference>
<dbReference type="InterPro" id="IPR007484">
    <property type="entry name" value="Peptidase_M28"/>
</dbReference>
<dbReference type="GO" id="GO:0004180">
    <property type="term" value="F:carboxypeptidase activity"/>
    <property type="evidence" value="ECO:0000318"/>
    <property type="project" value="GO_Central"/>
</dbReference>
<evidence type="ECO:0000259" key="6">
    <source>
        <dbReference type="Pfam" id="PF04253"/>
    </source>
</evidence>
<dbReference type="GO" id="GO:0005886">
    <property type="term" value="C:plasma membrane"/>
    <property type="evidence" value="ECO:0007669"/>
    <property type="project" value="UniProtKB-SubCell"/>
</dbReference>
<dbReference type="EMBL" id="EAAA01000789">
    <property type="status" value="NOT_ANNOTATED_CDS"/>
    <property type="molecule type" value="Genomic_DNA"/>
</dbReference>
<dbReference type="FunFam" id="3.50.30.30:FF:000107">
    <property type="entry name" value="Naaladl1 protein"/>
    <property type="match status" value="1"/>
</dbReference>
<protein>
    <recommendedName>
        <fullName evidence="10">PA domain-containing protein</fullName>
    </recommendedName>
</protein>
<evidence type="ECO:0000313" key="8">
    <source>
        <dbReference type="Ensembl" id="ENSCINP00000034768.1"/>
    </source>
</evidence>
<dbReference type="EMBL" id="EAAA01000791">
    <property type="status" value="NOT_ANNOTATED_CDS"/>
    <property type="molecule type" value="Genomic_DNA"/>
</dbReference>
<keyword evidence="4" id="KW-0812">Transmembrane</keyword>
<evidence type="ECO:0000256" key="3">
    <source>
        <dbReference type="SAM" id="MobiDB-lite"/>
    </source>
</evidence>
<evidence type="ECO:0008006" key="10">
    <source>
        <dbReference type="Google" id="ProtNLM"/>
    </source>
</evidence>
<dbReference type="Pfam" id="PF04253">
    <property type="entry name" value="TFR_dimer"/>
    <property type="match status" value="1"/>
</dbReference>
<dbReference type="SUPFAM" id="SSF53187">
    <property type="entry name" value="Zn-dependent exopeptidases"/>
    <property type="match status" value="1"/>
</dbReference>
<keyword evidence="4" id="KW-1133">Transmembrane helix</keyword>
<evidence type="ECO:0000256" key="1">
    <source>
        <dbReference type="ARBA" id="ARBA00004401"/>
    </source>
</evidence>
<dbReference type="Ensembl" id="ENSCINT00000036660.1">
    <property type="protein sequence ID" value="ENSCINP00000034768.1"/>
    <property type="gene ID" value="ENSCING00000018380.1"/>
</dbReference>
<dbReference type="EMBL" id="EAAA01000790">
    <property type="status" value="NOT_ANNOTATED_CDS"/>
    <property type="molecule type" value="Genomic_DNA"/>
</dbReference>
<feature type="domain" description="Transferrin receptor-like dimerisation" evidence="6">
    <location>
        <begin position="619"/>
        <end position="736"/>
    </location>
</feature>
<evidence type="ECO:0000259" key="7">
    <source>
        <dbReference type="Pfam" id="PF04389"/>
    </source>
</evidence>
<dbReference type="SUPFAM" id="SSF52025">
    <property type="entry name" value="PA domain"/>
    <property type="match status" value="2"/>
</dbReference>
<comment type="similarity">
    <text evidence="2">Belongs to the peptidase M28 family. M28B subfamily.</text>
</comment>
<dbReference type="InterPro" id="IPR046450">
    <property type="entry name" value="PA_dom_sf"/>
</dbReference>
<evidence type="ECO:0000256" key="4">
    <source>
        <dbReference type="SAM" id="Phobius"/>
    </source>
</evidence>
<reference evidence="9" key="1">
    <citation type="journal article" date="2002" name="Science">
        <title>The draft genome of Ciona intestinalis: insights into chordate and vertebrate origins.</title>
        <authorList>
            <person name="Dehal P."/>
            <person name="Satou Y."/>
            <person name="Campbell R.K."/>
            <person name="Chapman J."/>
            <person name="Degnan B."/>
            <person name="De Tomaso A."/>
            <person name="Davidson B."/>
            <person name="Di Gregorio A."/>
            <person name="Gelpke M."/>
            <person name="Goodstein D.M."/>
            <person name="Harafuji N."/>
            <person name="Hastings K.E."/>
            <person name="Ho I."/>
            <person name="Hotta K."/>
            <person name="Huang W."/>
            <person name="Kawashima T."/>
            <person name="Lemaire P."/>
            <person name="Martinez D."/>
            <person name="Meinertzhagen I.A."/>
            <person name="Necula S."/>
            <person name="Nonaka M."/>
            <person name="Putnam N."/>
            <person name="Rash S."/>
            <person name="Saiga H."/>
            <person name="Satake M."/>
            <person name="Terry A."/>
            <person name="Yamada L."/>
            <person name="Wang H.G."/>
            <person name="Awazu S."/>
            <person name="Azumi K."/>
            <person name="Boore J."/>
            <person name="Branno M."/>
            <person name="Chin-Bow S."/>
            <person name="DeSantis R."/>
            <person name="Doyle S."/>
            <person name="Francino P."/>
            <person name="Keys D.N."/>
            <person name="Haga S."/>
            <person name="Hayashi H."/>
            <person name="Hino K."/>
            <person name="Imai K.S."/>
            <person name="Inaba K."/>
            <person name="Kano S."/>
            <person name="Kobayashi K."/>
            <person name="Kobayashi M."/>
            <person name="Lee B.I."/>
            <person name="Makabe K.W."/>
            <person name="Manohar C."/>
            <person name="Matassi G."/>
            <person name="Medina M."/>
            <person name="Mochizuki Y."/>
            <person name="Mount S."/>
            <person name="Morishita T."/>
            <person name="Miura S."/>
            <person name="Nakayama A."/>
            <person name="Nishizaka S."/>
            <person name="Nomoto H."/>
            <person name="Ohta F."/>
            <person name="Oishi K."/>
            <person name="Rigoutsos I."/>
            <person name="Sano M."/>
            <person name="Sasaki A."/>
            <person name="Sasakura Y."/>
            <person name="Shoguchi E."/>
            <person name="Shin-i T."/>
            <person name="Spagnuolo A."/>
            <person name="Stainier D."/>
            <person name="Suzuki M.M."/>
            <person name="Tassy O."/>
            <person name="Takatori N."/>
            <person name="Tokuoka M."/>
            <person name="Yagi K."/>
            <person name="Yoshizaki F."/>
            <person name="Wada S."/>
            <person name="Zhang C."/>
            <person name="Hyatt P.D."/>
            <person name="Larimer F."/>
            <person name="Detter C."/>
            <person name="Doggett N."/>
            <person name="Glavina T."/>
            <person name="Hawkins T."/>
            <person name="Richardson P."/>
            <person name="Lucas S."/>
            <person name="Kohara Y."/>
            <person name="Levine M."/>
            <person name="Satoh N."/>
            <person name="Rokhsar D.S."/>
        </authorList>
    </citation>
    <scope>NUCLEOTIDE SEQUENCE [LARGE SCALE GENOMIC DNA]</scope>
</reference>
<dbReference type="InterPro" id="IPR007365">
    <property type="entry name" value="TFR-like_dimer_dom"/>
</dbReference>
<dbReference type="Pfam" id="PF04389">
    <property type="entry name" value="Peptidase_M28"/>
    <property type="match status" value="1"/>
</dbReference>
<dbReference type="FunFam" id="3.40.630.10:FF:000101">
    <property type="entry name" value="N-acetylated alpha-linked acidic dipeptidase like 1"/>
    <property type="match status" value="1"/>
</dbReference>
<name>H2XYN4_CIOIN</name>
<evidence type="ECO:0000256" key="2">
    <source>
        <dbReference type="ARBA" id="ARBA00005634"/>
    </source>
</evidence>
<feature type="region of interest" description="Disordered" evidence="3">
    <location>
        <begin position="356"/>
        <end position="381"/>
    </location>
</feature>
<dbReference type="AlphaFoldDB" id="H2XYN4"/>
<reference evidence="8" key="2">
    <citation type="journal article" date="2008" name="Genome Biol.">
        <title>Improved genome assembly and evidence-based global gene model set for the chordate Ciona intestinalis: new insight into intron and operon populations.</title>
        <authorList>
            <person name="Satou Y."/>
            <person name="Mineta K."/>
            <person name="Ogasawara M."/>
            <person name="Sasakura Y."/>
            <person name="Shoguchi E."/>
            <person name="Ueno K."/>
            <person name="Yamada L."/>
            <person name="Matsumoto J."/>
            <person name="Wasserscheid J."/>
            <person name="Dewar K."/>
            <person name="Wiley G.B."/>
            <person name="Macmil S.L."/>
            <person name="Roe B.A."/>
            <person name="Zeller R.W."/>
            <person name="Hastings K.E."/>
            <person name="Lemaire P."/>
            <person name="Lindquist E."/>
            <person name="Endo T."/>
            <person name="Hotta K."/>
            <person name="Inaba K."/>
        </authorList>
    </citation>
    <scope>NUCLEOTIDE SEQUENCE [LARGE SCALE GENOMIC DNA]</scope>
    <source>
        <strain evidence="8">wild type</strain>
    </source>
</reference>
<sequence length="738" mass="80677">AMSRKVVALTIGVACVGIGLGVIIGYFSHTQNSPTNPEWVSKVETFFRDVDDDVIGEFLEGIKGNNIRSNLQYFADRPHMATSPRDEELANHIQALWSEQLDSSELKPYKIMHGLLSEDPAKPNVFTVVDENGLEYFTSRQTEIVYDEYMKNPETIVPYFNAFGPPGDVKGKLIYANFAQESDFTALQDMGVDMNGTIALVKYGGGVGRGGKAINAEKFGVIGVLVYSDPANYAVEGEQGYPIDSSLPGTGVQRGSALGDHGDPSTPDYPSTEYAYRVPLEEIKQFPPIPLQPIAYEDAEAMLKDMNGTIALVKYGGGVGRGGKAINAEKFGVIGVLVYSDPANYAVEGEQGYPIDSSLPGTGVQRGSALGDHGDPSTPDYPSTEYAYRVPLEEINYTFKQKINKNPPPTLMFGSWGSEEFGLLGSNEWLEEHWTFASERMVSYINLDIAVFANQSFAAAASPLMSKALYSAAQRVTDPANIANTVKDTWLENFPNADNTQPELRKLSTSSDYAPFYQTMGVTSADLSYRGNAKRDPRYNISPYPTYHTAYDTFDYVERFVDPGFVAHTAVSKVSGVIMILLSDSLVLPFDVQNFANYVKSQVVATETEFGNSLSANGISLEFLKSAGDKFVSSAESFQNYIDATLDRTDPKDINCVNERLLLLERTFIEPKGLPGQPQLRHVSGSPALTSGSSGSFPGLKDAMSAITPSDKKQWELVKQQLALVTYKIETAAQFLTI</sequence>
<dbReference type="InterPro" id="IPR003137">
    <property type="entry name" value="PA_domain"/>
</dbReference>
<evidence type="ECO:0000259" key="5">
    <source>
        <dbReference type="Pfam" id="PF02225"/>
    </source>
</evidence>
<feature type="domain" description="PA" evidence="5">
    <location>
        <begin position="301"/>
        <end position="369"/>
    </location>
</feature>
<dbReference type="PANTHER" id="PTHR10404">
    <property type="entry name" value="N-ACETYLATED-ALPHA-LINKED ACIDIC DIPEPTIDASE"/>
    <property type="match status" value="1"/>
</dbReference>
<accession>H2XYN4</accession>
<feature type="domain" description="PA" evidence="5">
    <location>
        <begin position="169"/>
        <end position="257"/>
    </location>
</feature>
<dbReference type="Gene3D" id="1.20.930.40">
    <property type="entry name" value="Transferrin receptor-like, dimerisation domain"/>
    <property type="match status" value="1"/>
</dbReference>
<dbReference type="Gene3D" id="3.50.30.30">
    <property type="match status" value="2"/>
</dbReference>
<comment type="subcellular location">
    <subcellularLocation>
        <location evidence="1">Cell membrane</location>
        <topology evidence="1">Single-pass type II membrane protein</topology>
    </subcellularLocation>
</comment>
<dbReference type="PANTHER" id="PTHR10404:SF74">
    <property type="entry name" value="AMINOPEPTIDASE NAALADL1-LIKE"/>
    <property type="match status" value="1"/>
</dbReference>
<reference evidence="8" key="4">
    <citation type="submission" date="2025-09" db="UniProtKB">
        <authorList>
            <consortium name="Ensembl"/>
        </authorList>
    </citation>
    <scope>IDENTIFICATION</scope>
</reference>